<keyword evidence="6" id="KW-1185">Reference proteome</keyword>
<dbReference type="SUPFAM" id="SSF53474">
    <property type="entry name" value="alpha/beta-Hydrolases"/>
    <property type="match status" value="1"/>
</dbReference>
<evidence type="ECO:0000256" key="1">
    <source>
        <dbReference type="ARBA" id="ARBA00006499"/>
    </source>
</evidence>
<dbReference type="GO" id="GO:0008474">
    <property type="term" value="F:palmitoyl-(protein) hydrolase activity"/>
    <property type="evidence" value="ECO:0007669"/>
    <property type="project" value="UniProtKB-EC"/>
</dbReference>
<organism evidence="5 6">
    <name type="scientific">Adineta ricciae</name>
    <name type="common">Rotifer</name>
    <dbReference type="NCBI Taxonomy" id="249248"/>
    <lineage>
        <taxon>Eukaryota</taxon>
        <taxon>Metazoa</taxon>
        <taxon>Spiralia</taxon>
        <taxon>Gnathifera</taxon>
        <taxon>Rotifera</taxon>
        <taxon>Eurotatoria</taxon>
        <taxon>Bdelloidea</taxon>
        <taxon>Adinetida</taxon>
        <taxon>Adinetidae</taxon>
        <taxon>Adineta</taxon>
    </lineage>
</organism>
<evidence type="ECO:0000313" key="6">
    <source>
        <dbReference type="Proteomes" id="UP000663828"/>
    </source>
</evidence>
<dbReference type="PANTHER" id="PTHR10655:SF17">
    <property type="entry name" value="LYSOPHOSPHOLIPASE-LIKE PROTEIN 1"/>
    <property type="match status" value="1"/>
</dbReference>
<evidence type="ECO:0000259" key="4">
    <source>
        <dbReference type="Pfam" id="PF02230"/>
    </source>
</evidence>
<evidence type="ECO:0000256" key="3">
    <source>
        <dbReference type="ARBA" id="ARBA00022801"/>
    </source>
</evidence>
<keyword evidence="3" id="KW-0378">Hydrolase</keyword>
<dbReference type="Proteomes" id="UP000663828">
    <property type="component" value="Unassembled WGS sequence"/>
</dbReference>
<dbReference type="GO" id="GO:0005737">
    <property type="term" value="C:cytoplasm"/>
    <property type="evidence" value="ECO:0007669"/>
    <property type="project" value="TreeGrafter"/>
</dbReference>
<dbReference type="InterPro" id="IPR003140">
    <property type="entry name" value="PLipase/COase/thioEstase"/>
</dbReference>
<evidence type="ECO:0000256" key="2">
    <source>
        <dbReference type="ARBA" id="ARBA00012423"/>
    </source>
</evidence>
<comment type="caution">
    <text evidence="5">The sequence shown here is derived from an EMBL/GenBank/DDBJ whole genome shotgun (WGS) entry which is preliminary data.</text>
</comment>
<dbReference type="Pfam" id="PF02230">
    <property type="entry name" value="Abhydrolase_2"/>
    <property type="match status" value="1"/>
</dbReference>
<gene>
    <name evidence="5" type="ORF">XAT740_LOCUS32150</name>
</gene>
<dbReference type="EMBL" id="CAJNOR010002976">
    <property type="protein sequence ID" value="CAF1363550.1"/>
    <property type="molecule type" value="Genomic_DNA"/>
</dbReference>
<feature type="domain" description="Phospholipase/carboxylesterase/thioesterase" evidence="4">
    <location>
        <begin position="13"/>
        <end position="218"/>
    </location>
</feature>
<name>A0A815I586_ADIRI</name>
<proteinExistence type="inferred from homology"/>
<dbReference type="PANTHER" id="PTHR10655">
    <property type="entry name" value="LYSOPHOSPHOLIPASE-RELATED"/>
    <property type="match status" value="1"/>
</dbReference>
<reference evidence="5" key="1">
    <citation type="submission" date="2021-02" db="EMBL/GenBank/DDBJ databases">
        <authorList>
            <person name="Nowell W R."/>
        </authorList>
    </citation>
    <scope>NUCLEOTIDE SEQUENCE</scope>
</reference>
<sequence length="225" mass="25492">MSAPSSMKKLIDTAHIIEPMGTHLHSIIWFHGFGDSSEGCKDIFSQIQPPNTRIVLPNAPKRWHTIQGQQHFVQSWYGEEAAAVEHGLPIMKWINELIDGEIELVKDSTQLIIGGFSQGACLALMTGLRFPKLLGGIICCSGRVAYLDRIQEFLGEHARRVPILVLHGKDDDRICWDEVKPGFDLLRQHGLQDNMQIVVEDRVGHIISRRGFNQIIMFFVKQFKL</sequence>
<protein>
    <recommendedName>
        <fullName evidence="2">palmitoyl-protein hydrolase</fullName>
        <ecNumber evidence="2">3.1.2.22</ecNumber>
    </recommendedName>
</protein>
<accession>A0A815I586</accession>
<evidence type="ECO:0000313" key="5">
    <source>
        <dbReference type="EMBL" id="CAF1363550.1"/>
    </source>
</evidence>
<dbReference type="InterPro" id="IPR029058">
    <property type="entry name" value="AB_hydrolase_fold"/>
</dbReference>
<comment type="similarity">
    <text evidence="1">Belongs to the AB hydrolase superfamily. AB hydrolase 2 family.</text>
</comment>
<dbReference type="Gene3D" id="3.40.50.1820">
    <property type="entry name" value="alpha/beta hydrolase"/>
    <property type="match status" value="1"/>
</dbReference>
<dbReference type="EC" id="3.1.2.22" evidence="2"/>
<dbReference type="GO" id="GO:0052689">
    <property type="term" value="F:carboxylic ester hydrolase activity"/>
    <property type="evidence" value="ECO:0007669"/>
    <property type="project" value="TreeGrafter"/>
</dbReference>
<dbReference type="AlphaFoldDB" id="A0A815I586"/>
<dbReference type="InterPro" id="IPR050565">
    <property type="entry name" value="LYPA1-2/EST-like"/>
</dbReference>